<proteinExistence type="predicted"/>
<accession>A0A9X1GEW7</accession>
<dbReference type="Gene3D" id="3.50.50.60">
    <property type="entry name" value="FAD/NAD(P)-binding domain"/>
    <property type="match status" value="1"/>
</dbReference>
<reference evidence="2" key="1">
    <citation type="journal article" date="2022" name="J. Anim. Sci.">
        <title>Whole genome sequence analyses-based assessment of virulence potential and antimicrobial susceptibilities and resistance of Enterococcus faecium strains isolated from commercial swine and cattle probiotic products.</title>
        <authorList>
            <person name="Shridhar P.B."/>
            <person name="Amachawadi R.G."/>
            <person name="Tokach M."/>
            <person name="Patel I."/>
            <person name="Gangiredla J."/>
            <person name="Mammel M."/>
            <person name="Nagaraja T.G."/>
        </authorList>
    </citation>
    <scope>NUCLEOTIDE SEQUENCE</scope>
    <source>
        <strain evidence="2">EF215</strain>
    </source>
</reference>
<feature type="non-terminal residue" evidence="2">
    <location>
        <position position="55"/>
    </location>
</feature>
<dbReference type="AlphaFoldDB" id="A0A9X1GEW7"/>
<feature type="domain" description="FAD/NAD(P)-binding" evidence="1">
    <location>
        <begin position="5"/>
        <end position="54"/>
    </location>
</feature>
<sequence length="55" mass="5682">MKIYEAIVIGSGVSGLSAAYGLKEAGKTVLVVEEDLWGGSCPNRGCDPKKVLLSA</sequence>
<dbReference type="PANTHER" id="PTHR43014">
    <property type="entry name" value="MERCURIC REDUCTASE"/>
    <property type="match status" value="1"/>
</dbReference>
<gene>
    <name evidence="2" type="ORF">KYX88_15810</name>
</gene>
<comment type="caution">
    <text evidence="2">The sequence shown here is derived from an EMBL/GenBank/DDBJ whole genome shotgun (WGS) entry which is preliminary data.</text>
</comment>
<dbReference type="GO" id="GO:0016491">
    <property type="term" value="F:oxidoreductase activity"/>
    <property type="evidence" value="ECO:0007669"/>
    <property type="project" value="InterPro"/>
</dbReference>
<dbReference type="PANTHER" id="PTHR43014:SF5">
    <property type="entry name" value="GLUTATHIONE REDUCTASE (NADPH)"/>
    <property type="match status" value="1"/>
</dbReference>
<evidence type="ECO:0000313" key="2">
    <source>
        <dbReference type="EMBL" id="MBX4224160.1"/>
    </source>
</evidence>
<protein>
    <submittedName>
        <fullName evidence="2">FAD-dependent oxidoreductase</fullName>
    </submittedName>
</protein>
<dbReference type="RefSeq" id="WP_220715968.1">
    <property type="nucleotide sequence ID" value="NZ_JAIFOC010000511.1"/>
</dbReference>
<dbReference type="SUPFAM" id="SSF51905">
    <property type="entry name" value="FAD/NAD(P)-binding domain"/>
    <property type="match status" value="1"/>
</dbReference>
<dbReference type="InterPro" id="IPR023753">
    <property type="entry name" value="FAD/NAD-binding_dom"/>
</dbReference>
<dbReference type="Proteomes" id="UP001139644">
    <property type="component" value="Unassembled WGS sequence"/>
</dbReference>
<dbReference type="PRINTS" id="PR00411">
    <property type="entry name" value="PNDRDTASEI"/>
</dbReference>
<evidence type="ECO:0000259" key="1">
    <source>
        <dbReference type="Pfam" id="PF07992"/>
    </source>
</evidence>
<dbReference type="Pfam" id="PF07992">
    <property type="entry name" value="Pyr_redox_2"/>
    <property type="match status" value="1"/>
</dbReference>
<organism evidence="2 3">
    <name type="scientific">Enterococcus faecium</name>
    <name type="common">Streptococcus faecium</name>
    <dbReference type="NCBI Taxonomy" id="1352"/>
    <lineage>
        <taxon>Bacteria</taxon>
        <taxon>Bacillati</taxon>
        <taxon>Bacillota</taxon>
        <taxon>Bacilli</taxon>
        <taxon>Lactobacillales</taxon>
        <taxon>Enterococcaceae</taxon>
        <taxon>Enterococcus</taxon>
    </lineage>
</organism>
<name>A0A9X1GEW7_ENTFC</name>
<dbReference type="EMBL" id="JAIFOC010000511">
    <property type="protein sequence ID" value="MBX4224160.1"/>
    <property type="molecule type" value="Genomic_DNA"/>
</dbReference>
<evidence type="ECO:0000313" key="3">
    <source>
        <dbReference type="Proteomes" id="UP001139644"/>
    </source>
</evidence>
<dbReference type="InterPro" id="IPR036188">
    <property type="entry name" value="FAD/NAD-bd_sf"/>
</dbReference>